<accession>A0ABP8Y9N7</accession>
<dbReference type="InterPro" id="IPR029058">
    <property type="entry name" value="AB_hydrolase_fold"/>
</dbReference>
<organism evidence="2 3">
    <name type="scientific">Nocardioides endophyticus</name>
    <dbReference type="NCBI Taxonomy" id="1353775"/>
    <lineage>
        <taxon>Bacteria</taxon>
        <taxon>Bacillati</taxon>
        <taxon>Actinomycetota</taxon>
        <taxon>Actinomycetes</taxon>
        <taxon>Propionibacteriales</taxon>
        <taxon>Nocardioidaceae</taxon>
        <taxon>Nocardioides</taxon>
    </lineage>
</organism>
<dbReference type="Gene3D" id="3.40.50.1820">
    <property type="entry name" value="alpha/beta hydrolase"/>
    <property type="match status" value="1"/>
</dbReference>
<evidence type="ECO:0000313" key="2">
    <source>
        <dbReference type="EMBL" id="GAA4724125.1"/>
    </source>
</evidence>
<sequence>MDLASRLSVTVRGPVDADPIVFVHGFGCGQHMWRHVAPAFENDNRIVLFDLPGSGYSDLSL</sequence>
<keyword evidence="3" id="KW-1185">Reference proteome</keyword>
<dbReference type="SUPFAM" id="SSF53474">
    <property type="entry name" value="alpha/beta-Hydrolases"/>
    <property type="match status" value="1"/>
</dbReference>
<evidence type="ECO:0000259" key="1">
    <source>
        <dbReference type="Pfam" id="PF00561"/>
    </source>
</evidence>
<protein>
    <recommendedName>
        <fullName evidence="1">AB hydrolase-1 domain-containing protein</fullName>
    </recommendedName>
</protein>
<dbReference type="Proteomes" id="UP001499882">
    <property type="component" value="Unassembled WGS sequence"/>
</dbReference>
<comment type="caution">
    <text evidence="2">The sequence shown here is derived from an EMBL/GenBank/DDBJ whole genome shotgun (WGS) entry which is preliminary data.</text>
</comment>
<dbReference type="RefSeq" id="WP_345524760.1">
    <property type="nucleotide sequence ID" value="NZ_BAABKN010000004.1"/>
</dbReference>
<dbReference type="InterPro" id="IPR000073">
    <property type="entry name" value="AB_hydrolase_1"/>
</dbReference>
<dbReference type="EMBL" id="BAABKN010000004">
    <property type="protein sequence ID" value="GAA4724125.1"/>
    <property type="molecule type" value="Genomic_DNA"/>
</dbReference>
<proteinExistence type="predicted"/>
<name>A0ABP8Y9N7_9ACTN</name>
<dbReference type="Pfam" id="PF00561">
    <property type="entry name" value="Abhydrolase_1"/>
    <property type="match status" value="1"/>
</dbReference>
<evidence type="ECO:0000313" key="3">
    <source>
        <dbReference type="Proteomes" id="UP001499882"/>
    </source>
</evidence>
<feature type="domain" description="AB hydrolase-1" evidence="1">
    <location>
        <begin position="19"/>
        <end position="58"/>
    </location>
</feature>
<gene>
    <name evidence="2" type="ORF">GCM10023350_03020</name>
</gene>
<reference evidence="3" key="1">
    <citation type="journal article" date="2019" name="Int. J. Syst. Evol. Microbiol.">
        <title>The Global Catalogue of Microorganisms (GCM) 10K type strain sequencing project: providing services to taxonomists for standard genome sequencing and annotation.</title>
        <authorList>
            <consortium name="The Broad Institute Genomics Platform"/>
            <consortium name="The Broad Institute Genome Sequencing Center for Infectious Disease"/>
            <person name="Wu L."/>
            <person name="Ma J."/>
        </authorList>
    </citation>
    <scope>NUCLEOTIDE SEQUENCE [LARGE SCALE GENOMIC DNA]</scope>
    <source>
        <strain evidence="3">JCM 18532</strain>
    </source>
</reference>